<evidence type="ECO:0000256" key="5">
    <source>
        <dbReference type="ARBA" id="ARBA00022692"/>
    </source>
</evidence>
<evidence type="ECO:0000256" key="2">
    <source>
        <dbReference type="ARBA" id="ARBA00010323"/>
    </source>
</evidence>
<dbReference type="PANTHER" id="PTHR13285:SF23">
    <property type="entry name" value="TEICHOIC ACID D-ALANYLTRANSFERASE"/>
    <property type="match status" value="1"/>
</dbReference>
<dbReference type="GO" id="GO:0016746">
    <property type="term" value="F:acyltransferase activity"/>
    <property type="evidence" value="ECO:0007669"/>
    <property type="project" value="UniProtKB-KW"/>
</dbReference>
<evidence type="ECO:0000256" key="4">
    <source>
        <dbReference type="ARBA" id="ARBA00022679"/>
    </source>
</evidence>
<dbReference type="PIRSF" id="PIRSF016636">
    <property type="entry name" value="AlgI_DltB"/>
    <property type="match status" value="1"/>
</dbReference>
<dbReference type="InterPro" id="IPR028362">
    <property type="entry name" value="AlgI"/>
</dbReference>
<evidence type="ECO:0000313" key="10">
    <source>
        <dbReference type="EMBL" id="SVC07926.1"/>
    </source>
</evidence>
<sequence>MLWCSLGTNLGMLGFFKYADFFVDSFVDVLSDLGITVSATPLNIILPVGISFYTFQTMSYSIDIYRRVLEPTDRLLDFALFVGFFPQLVAGPIVRARDFLSQLATDDRSPIDTGRAIRLILGGLFKKMVLADVLAAQLVDGVFADPGGATGLETLLAVYGYALQIYGDFSGYSDIAIGIALLLGFRFSANFDQPYRALSLRDFWRRWHISLSSWLRDYLYIGLGGSRRGRARTMRNLLATMVLGGLWHGAGWTFVLWGALHGVGLVVERLVWPEPNATVGGRLGRAIRGLVTFHIVCVGWVFFRSVDLERAIEVFGALGGSWTSAPRLSLGVALLLLAGVATQLTTPGR</sequence>
<keyword evidence="6 9" id="KW-1133">Transmembrane helix</keyword>
<dbReference type="InterPro" id="IPR051085">
    <property type="entry name" value="MB_O-acyltransferase"/>
</dbReference>
<evidence type="ECO:0000256" key="7">
    <source>
        <dbReference type="ARBA" id="ARBA00023136"/>
    </source>
</evidence>
<feature type="transmembrane region" description="Helical" evidence="9">
    <location>
        <begin position="286"/>
        <end position="303"/>
    </location>
</feature>
<dbReference type="PIRSF" id="PIRSF500217">
    <property type="entry name" value="AlgI"/>
    <property type="match status" value="1"/>
</dbReference>
<name>A0A382J7N8_9ZZZZ</name>
<dbReference type="EMBL" id="UINC01072348">
    <property type="protein sequence ID" value="SVC07926.1"/>
    <property type="molecule type" value="Genomic_DNA"/>
</dbReference>
<dbReference type="PANTHER" id="PTHR13285">
    <property type="entry name" value="ACYLTRANSFERASE"/>
    <property type="match status" value="1"/>
</dbReference>
<keyword evidence="7 9" id="KW-0472">Membrane</keyword>
<dbReference type="InterPro" id="IPR004299">
    <property type="entry name" value="MBOAT_fam"/>
</dbReference>
<keyword evidence="8" id="KW-0012">Acyltransferase</keyword>
<dbReference type="GO" id="GO:0042121">
    <property type="term" value="P:alginic acid biosynthetic process"/>
    <property type="evidence" value="ECO:0007669"/>
    <property type="project" value="InterPro"/>
</dbReference>
<keyword evidence="4" id="KW-0808">Transferase</keyword>
<comment type="subcellular location">
    <subcellularLocation>
        <location evidence="1">Cell membrane</location>
        <topology evidence="1">Multi-pass membrane protein</topology>
    </subcellularLocation>
</comment>
<gene>
    <name evidence="10" type="ORF">METZ01_LOCUS260780</name>
</gene>
<evidence type="ECO:0000256" key="1">
    <source>
        <dbReference type="ARBA" id="ARBA00004651"/>
    </source>
</evidence>
<dbReference type="InterPro" id="IPR024194">
    <property type="entry name" value="Ac/AlaTfrase_AlgI/DltB"/>
</dbReference>
<feature type="transmembrane region" description="Helical" evidence="9">
    <location>
        <begin position="169"/>
        <end position="189"/>
    </location>
</feature>
<evidence type="ECO:0000256" key="9">
    <source>
        <dbReference type="SAM" id="Phobius"/>
    </source>
</evidence>
<organism evidence="10">
    <name type="scientific">marine metagenome</name>
    <dbReference type="NCBI Taxonomy" id="408172"/>
    <lineage>
        <taxon>unclassified sequences</taxon>
        <taxon>metagenomes</taxon>
        <taxon>ecological metagenomes</taxon>
    </lineage>
</organism>
<keyword evidence="3" id="KW-1003">Cell membrane</keyword>
<feature type="non-terminal residue" evidence="10">
    <location>
        <position position="349"/>
    </location>
</feature>
<evidence type="ECO:0000256" key="6">
    <source>
        <dbReference type="ARBA" id="ARBA00022989"/>
    </source>
</evidence>
<keyword evidence="5 9" id="KW-0812">Transmembrane</keyword>
<feature type="transmembrane region" description="Helical" evidence="9">
    <location>
        <begin position="237"/>
        <end position="266"/>
    </location>
</feature>
<comment type="similarity">
    <text evidence="2">Belongs to the membrane-bound acyltransferase family.</text>
</comment>
<dbReference type="GO" id="GO:0005886">
    <property type="term" value="C:plasma membrane"/>
    <property type="evidence" value="ECO:0007669"/>
    <property type="project" value="UniProtKB-SubCell"/>
</dbReference>
<evidence type="ECO:0000256" key="8">
    <source>
        <dbReference type="ARBA" id="ARBA00023315"/>
    </source>
</evidence>
<dbReference type="AlphaFoldDB" id="A0A382J7N8"/>
<proteinExistence type="inferred from homology"/>
<reference evidence="10" key="1">
    <citation type="submission" date="2018-05" db="EMBL/GenBank/DDBJ databases">
        <authorList>
            <person name="Lanie J.A."/>
            <person name="Ng W.-L."/>
            <person name="Kazmierczak K.M."/>
            <person name="Andrzejewski T.M."/>
            <person name="Davidsen T.M."/>
            <person name="Wayne K.J."/>
            <person name="Tettelin H."/>
            <person name="Glass J.I."/>
            <person name="Rusch D."/>
            <person name="Podicherti R."/>
            <person name="Tsui H.-C.T."/>
            <person name="Winkler M.E."/>
        </authorList>
    </citation>
    <scope>NUCLEOTIDE SEQUENCE</scope>
</reference>
<feature type="transmembrane region" description="Helical" evidence="9">
    <location>
        <begin position="33"/>
        <end position="55"/>
    </location>
</feature>
<accession>A0A382J7N8</accession>
<protein>
    <submittedName>
        <fullName evidence="10">Uncharacterized protein</fullName>
    </submittedName>
</protein>
<evidence type="ECO:0000256" key="3">
    <source>
        <dbReference type="ARBA" id="ARBA00022475"/>
    </source>
</evidence>
<dbReference type="Pfam" id="PF03062">
    <property type="entry name" value="MBOAT"/>
    <property type="match status" value="1"/>
</dbReference>
<feature type="transmembrane region" description="Helical" evidence="9">
    <location>
        <begin position="75"/>
        <end position="94"/>
    </location>
</feature>